<accession>A0A8K0UJ71</accession>
<gene>
    <name evidence="1" type="ORF">BXZ70DRAFT_361045</name>
</gene>
<proteinExistence type="predicted"/>
<protein>
    <submittedName>
        <fullName evidence="1">Uncharacterized protein</fullName>
    </submittedName>
</protein>
<evidence type="ECO:0000313" key="1">
    <source>
        <dbReference type="EMBL" id="KAH8094494.1"/>
    </source>
</evidence>
<comment type="caution">
    <text evidence="1">The sequence shown here is derived from an EMBL/GenBank/DDBJ whole genome shotgun (WGS) entry which is preliminary data.</text>
</comment>
<dbReference type="EMBL" id="JAEVFJ010000026">
    <property type="protein sequence ID" value="KAH8094494.1"/>
    <property type="molecule type" value="Genomic_DNA"/>
</dbReference>
<reference evidence="1" key="1">
    <citation type="journal article" date="2021" name="New Phytol.">
        <title>Evolutionary innovations through gain and loss of genes in the ectomycorrhizal Boletales.</title>
        <authorList>
            <person name="Wu G."/>
            <person name="Miyauchi S."/>
            <person name="Morin E."/>
            <person name="Kuo A."/>
            <person name="Drula E."/>
            <person name="Varga T."/>
            <person name="Kohler A."/>
            <person name="Feng B."/>
            <person name="Cao Y."/>
            <person name="Lipzen A."/>
            <person name="Daum C."/>
            <person name="Hundley H."/>
            <person name="Pangilinan J."/>
            <person name="Johnson J."/>
            <person name="Barry K."/>
            <person name="LaButti K."/>
            <person name="Ng V."/>
            <person name="Ahrendt S."/>
            <person name="Min B."/>
            <person name="Choi I.G."/>
            <person name="Park H."/>
            <person name="Plett J.M."/>
            <person name="Magnuson J."/>
            <person name="Spatafora J.W."/>
            <person name="Nagy L.G."/>
            <person name="Henrissat B."/>
            <person name="Grigoriev I.V."/>
            <person name="Yang Z.L."/>
            <person name="Xu J."/>
            <person name="Martin F.M."/>
        </authorList>
    </citation>
    <scope>NUCLEOTIDE SEQUENCE</scope>
    <source>
        <strain evidence="1">KKN 215</strain>
    </source>
</reference>
<organism evidence="1 2">
    <name type="scientific">Cristinia sonorae</name>
    <dbReference type="NCBI Taxonomy" id="1940300"/>
    <lineage>
        <taxon>Eukaryota</taxon>
        <taxon>Fungi</taxon>
        <taxon>Dikarya</taxon>
        <taxon>Basidiomycota</taxon>
        <taxon>Agaricomycotina</taxon>
        <taxon>Agaricomycetes</taxon>
        <taxon>Agaricomycetidae</taxon>
        <taxon>Agaricales</taxon>
        <taxon>Pleurotineae</taxon>
        <taxon>Stephanosporaceae</taxon>
        <taxon>Cristinia</taxon>
    </lineage>
</organism>
<keyword evidence="2" id="KW-1185">Reference proteome</keyword>
<dbReference type="Proteomes" id="UP000813824">
    <property type="component" value="Unassembled WGS sequence"/>
</dbReference>
<dbReference type="AlphaFoldDB" id="A0A8K0UJ71"/>
<dbReference type="OrthoDB" id="432970at2759"/>
<sequence>MSIMPNKASIRKQCNTCWCTAGKKLAFYTACKVARCTEKNDWPPEDPKIICQNNQRCHRTLKFREGISASERGKNILPDGINMIQPNQRLADWLRFHAPRFVGAVHCLNLAANKNDPQTKGVLTKLKPRIRVVHQDNPGMYSNLRTRIPWISKRRLGSCHSGRTS</sequence>
<name>A0A8K0UJ71_9AGAR</name>
<evidence type="ECO:0000313" key="2">
    <source>
        <dbReference type="Proteomes" id="UP000813824"/>
    </source>
</evidence>